<evidence type="ECO:0000313" key="9">
    <source>
        <dbReference type="Proteomes" id="UP001159427"/>
    </source>
</evidence>
<evidence type="ECO:0000256" key="3">
    <source>
        <dbReference type="ARBA" id="ARBA00022692"/>
    </source>
</evidence>
<evidence type="ECO:0000256" key="4">
    <source>
        <dbReference type="ARBA" id="ARBA00022989"/>
    </source>
</evidence>
<dbReference type="SUPFAM" id="SSF103473">
    <property type="entry name" value="MFS general substrate transporter"/>
    <property type="match status" value="1"/>
</dbReference>
<reference evidence="8 9" key="1">
    <citation type="submission" date="2022-05" db="EMBL/GenBank/DDBJ databases">
        <authorList>
            <consortium name="Genoscope - CEA"/>
            <person name="William W."/>
        </authorList>
    </citation>
    <scope>NUCLEOTIDE SEQUENCE [LARGE SCALE GENOMIC DNA]</scope>
</reference>
<feature type="transmembrane region" description="Helical" evidence="7">
    <location>
        <begin position="172"/>
        <end position="197"/>
    </location>
</feature>
<feature type="non-terminal residue" evidence="8">
    <location>
        <position position="1"/>
    </location>
</feature>
<dbReference type="Gene3D" id="1.20.1250.20">
    <property type="entry name" value="MFS general substrate transporter like domains"/>
    <property type="match status" value="1"/>
</dbReference>
<keyword evidence="3 7" id="KW-0812">Transmembrane</keyword>
<dbReference type="Pfam" id="PF07690">
    <property type="entry name" value="MFS_1"/>
    <property type="match status" value="1"/>
</dbReference>
<feature type="transmembrane region" description="Helical" evidence="7">
    <location>
        <begin position="345"/>
        <end position="364"/>
    </location>
</feature>
<evidence type="ECO:0000313" key="8">
    <source>
        <dbReference type="EMBL" id="CAH3023879.1"/>
    </source>
</evidence>
<feature type="transmembrane region" description="Helical" evidence="7">
    <location>
        <begin position="465"/>
        <end position="486"/>
    </location>
</feature>
<feature type="transmembrane region" description="Helical" evidence="7">
    <location>
        <begin position="266"/>
        <end position="292"/>
    </location>
</feature>
<evidence type="ECO:0000256" key="5">
    <source>
        <dbReference type="ARBA" id="ARBA00023136"/>
    </source>
</evidence>
<dbReference type="InterPro" id="IPR051068">
    <property type="entry name" value="MFS_Domain-Containing_Protein"/>
</dbReference>
<feature type="transmembrane region" description="Helical" evidence="7">
    <location>
        <begin position="82"/>
        <end position="107"/>
    </location>
</feature>
<keyword evidence="5 7" id="KW-0472">Membrane</keyword>
<keyword evidence="4 7" id="KW-1133">Transmembrane helix</keyword>
<comment type="caution">
    <text evidence="8">The sequence shown here is derived from an EMBL/GenBank/DDBJ whole genome shotgun (WGS) entry which is preliminary data.</text>
</comment>
<comment type="subcellular location">
    <subcellularLocation>
        <location evidence="1">Endomembrane system</location>
        <topology evidence="1">Multi-pass membrane protein</topology>
    </subcellularLocation>
</comment>
<gene>
    <name evidence="8" type="ORF">PEVE_00020790</name>
</gene>
<feature type="transmembrane region" description="Helical" evidence="7">
    <location>
        <begin position="390"/>
        <end position="414"/>
    </location>
</feature>
<feature type="transmembrane region" description="Helical" evidence="7">
    <location>
        <begin position="498"/>
        <end position="519"/>
    </location>
</feature>
<feature type="transmembrane region" description="Helical" evidence="7">
    <location>
        <begin position="426"/>
        <end position="445"/>
    </location>
</feature>
<evidence type="ECO:0000256" key="2">
    <source>
        <dbReference type="ARBA" id="ARBA00022448"/>
    </source>
</evidence>
<feature type="transmembrane region" description="Helical" evidence="7">
    <location>
        <begin position="562"/>
        <end position="582"/>
    </location>
</feature>
<keyword evidence="2" id="KW-0813">Transport</keyword>
<dbReference type="EMBL" id="CALNXI010000279">
    <property type="protein sequence ID" value="CAH3023879.1"/>
    <property type="molecule type" value="Genomic_DNA"/>
</dbReference>
<sequence>KTFLIALNLFSASATFLPHFGKNVIGKATGLDEYSAPAALTILFLCVSLVLVTFVLNENNCSPIGGSDAGTSVKSLLRSRGVLLGLMLYLLNGFVTTWVGFVLPLIAYNHFHFILHKYGWLMVGVSASKAVFRQNRRGRRGVLPLPIIPLLATYISLTSNRAFMMPLSKTNIAVVFLVGFVNYLEWAIVMTSIYPYILSMSSNTSSSAAYLSLAQSLFPLGQAISQPVASLLVKKLRQIKIVLIGSIIIAIGGNVTYMAADRANSVALIILGRALAGFGAGSGGVAYGFIGANTSRESRTKFMSYYRVTCMAGVMSSTIASATFLPHFGKNVIGKATGLDEYSAPAALTILFLCVSLVLVTFVLNENNCSPIGGSDAGTSVKSLLRSRGVLLGLMLYLLNGFVTTWVGFVLPLIAYNHFHFILHKYGWLMVGVSATATIASLSMAQASKSSCMGNNRNGDWRALVISYTVMIIAIVICYLGGPSVLKSLPVAAKEGLFISGALMVFLTYSVAGVVLPSLMTKYVPKSMMPVIMPYGIAAMSAGKVVAPLLSKAELVIQGWDLLFMGSAALTLVGLLLFSYLYRAPQPEETPLLPEKRHTESVEEPILSSVEQGLMNPRGKRLEEVSGYFDRNKKEKHNQDD</sequence>
<feature type="transmembrane region" description="Helical" evidence="7">
    <location>
        <begin position="531"/>
        <end position="550"/>
    </location>
</feature>
<feature type="compositionally biased region" description="Basic and acidic residues" evidence="6">
    <location>
        <begin position="620"/>
        <end position="641"/>
    </location>
</feature>
<evidence type="ECO:0000256" key="1">
    <source>
        <dbReference type="ARBA" id="ARBA00004127"/>
    </source>
</evidence>
<accession>A0ABN8M311</accession>
<evidence type="ECO:0000256" key="6">
    <source>
        <dbReference type="SAM" id="MobiDB-lite"/>
    </source>
</evidence>
<proteinExistence type="predicted"/>
<name>A0ABN8M311_9CNID</name>
<dbReference type="PANTHER" id="PTHR23510">
    <property type="entry name" value="INNER MEMBRANE TRANSPORT PROTEIN YAJR"/>
    <property type="match status" value="1"/>
</dbReference>
<keyword evidence="9" id="KW-1185">Reference proteome</keyword>
<dbReference type="Proteomes" id="UP001159427">
    <property type="component" value="Unassembled WGS sequence"/>
</dbReference>
<dbReference type="InterPro" id="IPR011701">
    <property type="entry name" value="MFS"/>
</dbReference>
<evidence type="ECO:0000256" key="7">
    <source>
        <dbReference type="SAM" id="Phobius"/>
    </source>
</evidence>
<feature type="region of interest" description="Disordered" evidence="6">
    <location>
        <begin position="591"/>
        <end position="641"/>
    </location>
</feature>
<organism evidence="8 9">
    <name type="scientific">Porites evermanni</name>
    <dbReference type="NCBI Taxonomy" id="104178"/>
    <lineage>
        <taxon>Eukaryota</taxon>
        <taxon>Metazoa</taxon>
        <taxon>Cnidaria</taxon>
        <taxon>Anthozoa</taxon>
        <taxon>Hexacorallia</taxon>
        <taxon>Scleractinia</taxon>
        <taxon>Fungiina</taxon>
        <taxon>Poritidae</taxon>
        <taxon>Porites</taxon>
    </lineage>
</organism>
<protein>
    <submittedName>
        <fullName evidence="8">Uncharacterized protein</fullName>
    </submittedName>
</protein>
<feature type="transmembrane region" description="Helical" evidence="7">
    <location>
        <begin position="38"/>
        <end position="56"/>
    </location>
</feature>
<feature type="transmembrane region" description="Helical" evidence="7">
    <location>
        <begin position="241"/>
        <end position="260"/>
    </location>
</feature>
<dbReference type="PANTHER" id="PTHR23510:SF3">
    <property type="entry name" value="MAJOR FACILITATOR SUPERFAMILY DOMAIN-CONTAINING PROTEIN 8"/>
    <property type="match status" value="1"/>
</dbReference>
<dbReference type="InterPro" id="IPR036259">
    <property type="entry name" value="MFS_trans_sf"/>
</dbReference>
<feature type="transmembrane region" description="Helical" evidence="7">
    <location>
        <begin position="304"/>
        <end position="325"/>
    </location>
</feature>